<keyword evidence="3" id="KW-1185">Reference proteome</keyword>
<gene>
    <name evidence="2" type="ORF">FCL42_12770</name>
</gene>
<organism evidence="2 3">
    <name type="scientific">Ferrimonas aestuarii</name>
    <dbReference type="NCBI Taxonomy" id="2569539"/>
    <lineage>
        <taxon>Bacteria</taxon>
        <taxon>Pseudomonadati</taxon>
        <taxon>Pseudomonadota</taxon>
        <taxon>Gammaproteobacteria</taxon>
        <taxon>Alteromonadales</taxon>
        <taxon>Ferrimonadaceae</taxon>
        <taxon>Ferrimonas</taxon>
    </lineage>
</organism>
<accession>A0A4U1BMU1</accession>
<dbReference type="AlphaFoldDB" id="A0A4U1BMU1"/>
<keyword evidence="1" id="KW-0732">Signal</keyword>
<evidence type="ECO:0000313" key="2">
    <source>
        <dbReference type="EMBL" id="TKB54264.1"/>
    </source>
</evidence>
<feature type="signal peptide" evidence="1">
    <location>
        <begin position="1"/>
        <end position="18"/>
    </location>
</feature>
<protein>
    <recommendedName>
        <fullName evidence="4">SnoaL-like domain-containing protein</fullName>
    </recommendedName>
</protein>
<dbReference type="InterPro" id="IPR032710">
    <property type="entry name" value="NTF2-like_dom_sf"/>
</dbReference>
<evidence type="ECO:0000256" key="1">
    <source>
        <dbReference type="SAM" id="SignalP"/>
    </source>
</evidence>
<name>A0A4U1BMU1_9GAMM</name>
<comment type="caution">
    <text evidence="2">The sequence shown here is derived from an EMBL/GenBank/DDBJ whole genome shotgun (WGS) entry which is preliminary data.</text>
</comment>
<evidence type="ECO:0000313" key="3">
    <source>
        <dbReference type="Proteomes" id="UP000305675"/>
    </source>
</evidence>
<feature type="chain" id="PRO_5020288199" description="SnoaL-like domain-containing protein" evidence="1">
    <location>
        <begin position="19"/>
        <end position="183"/>
    </location>
</feature>
<dbReference type="RefSeq" id="WP_136863813.1">
    <property type="nucleotide sequence ID" value="NZ_SWCJ01000009.1"/>
</dbReference>
<dbReference type="SUPFAM" id="SSF54427">
    <property type="entry name" value="NTF2-like"/>
    <property type="match status" value="1"/>
</dbReference>
<sequence length="183" mass="21148">MRALSLILTLLVCFSARASNEINTEINQIYAKLSVAYDNLKTDDLIQFYSDNACLISASKEEGLLNGRQQIAEGIDDWFQEIRQRGAQLKVHYRVVNRQMSADTVIDSGYYLVVYTPAKSTEQPASEFVGKYIMSFQRNQDKHWQIISESANRTKSEKFLNSPRQEELFYQEYQRSPTTRVNP</sequence>
<reference evidence="2 3" key="1">
    <citation type="submission" date="2019-04" db="EMBL/GenBank/DDBJ databases">
        <authorList>
            <person name="Hwang J.C."/>
        </authorList>
    </citation>
    <scope>NUCLEOTIDE SEQUENCE [LARGE SCALE GENOMIC DNA]</scope>
    <source>
        <strain evidence="2 3">IMCC35002</strain>
    </source>
</reference>
<dbReference type="Proteomes" id="UP000305675">
    <property type="component" value="Unassembled WGS sequence"/>
</dbReference>
<dbReference type="OrthoDB" id="6270236at2"/>
<proteinExistence type="predicted"/>
<dbReference type="Gene3D" id="3.10.450.50">
    <property type="match status" value="1"/>
</dbReference>
<dbReference type="EMBL" id="SWCJ01000009">
    <property type="protein sequence ID" value="TKB54264.1"/>
    <property type="molecule type" value="Genomic_DNA"/>
</dbReference>
<evidence type="ECO:0008006" key="4">
    <source>
        <dbReference type="Google" id="ProtNLM"/>
    </source>
</evidence>